<dbReference type="AlphaFoldDB" id="F3YUQ0"/>
<reference evidence="5 6" key="1">
    <citation type="journal article" date="2011" name="J. Bacteriol.">
        <title>Genome sequence of the mercury-methylating and pleomorphic Desulfovibrio africanus Strain Walvis Bay.</title>
        <authorList>
            <person name="Brown S.D."/>
            <person name="Wall J.D."/>
            <person name="Kucken A.M."/>
            <person name="Gilmour C.C."/>
            <person name="Podar M."/>
            <person name="Brandt C.C."/>
            <person name="Teshima H."/>
            <person name="Detter J.C."/>
            <person name="Han C.S."/>
            <person name="Land M.L."/>
            <person name="Lucas S."/>
            <person name="Han J."/>
            <person name="Pennacchio L."/>
            <person name="Nolan M."/>
            <person name="Pitluck S."/>
            <person name="Woyke T."/>
            <person name="Goodwin L."/>
            <person name="Palumbo A.V."/>
            <person name="Elias D.A."/>
        </authorList>
    </citation>
    <scope>NUCLEOTIDE SEQUENCE [LARGE SCALE GENOMIC DNA]</scope>
    <source>
        <strain evidence="5 6">Walvis Bay</strain>
    </source>
</reference>
<dbReference type="GO" id="GO:0006508">
    <property type="term" value="P:proteolysis"/>
    <property type="evidence" value="ECO:0007669"/>
    <property type="project" value="UniProtKB-KW"/>
</dbReference>
<dbReference type="PRINTS" id="PR00834">
    <property type="entry name" value="PROTEASES2C"/>
</dbReference>
<dbReference type="InterPro" id="IPR001940">
    <property type="entry name" value="Peptidase_S1C"/>
</dbReference>
<dbReference type="PANTHER" id="PTHR43343:SF3">
    <property type="entry name" value="PROTEASE DO-LIKE 8, CHLOROPLASTIC"/>
    <property type="match status" value="1"/>
</dbReference>
<feature type="chain" id="PRO_5003303148" evidence="4">
    <location>
        <begin position="22"/>
        <end position="538"/>
    </location>
</feature>
<organism evidence="5 6">
    <name type="scientific">Desulfocurvibacter africanus subsp. africanus str. Walvis Bay</name>
    <dbReference type="NCBI Taxonomy" id="690850"/>
    <lineage>
        <taxon>Bacteria</taxon>
        <taxon>Pseudomonadati</taxon>
        <taxon>Thermodesulfobacteriota</taxon>
        <taxon>Desulfovibrionia</taxon>
        <taxon>Desulfovibrionales</taxon>
        <taxon>Desulfovibrionaceae</taxon>
        <taxon>Desulfocurvibacter</taxon>
    </lineage>
</organism>
<dbReference type="EMBL" id="CP003221">
    <property type="protein sequence ID" value="EGJ49004.1"/>
    <property type="molecule type" value="Genomic_DNA"/>
</dbReference>
<dbReference type="Proteomes" id="UP000007844">
    <property type="component" value="Chromosome"/>
</dbReference>
<dbReference type="Pfam" id="PF13365">
    <property type="entry name" value="Trypsin_2"/>
    <property type="match status" value="1"/>
</dbReference>
<dbReference type="eggNOG" id="COG0265">
    <property type="taxonomic scope" value="Bacteria"/>
</dbReference>
<dbReference type="InterPro" id="IPR043504">
    <property type="entry name" value="Peptidase_S1_PA_chymotrypsin"/>
</dbReference>
<dbReference type="InterPro" id="IPR051201">
    <property type="entry name" value="Chloro_Bact_Ser_Proteases"/>
</dbReference>
<keyword evidence="3" id="KW-0378">Hydrolase</keyword>
<name>F3YUQ0_DESAF</name>
<evidence type="ECO:0000256" key="2">
    <source>
        <dbReference type="ARBA" id="ARBA00022670"/>
    </source>
</evidence>
<evidence type="ECO:0000256" key="3">
    <source>
        <dbReference type="ARBA" id="ARBA00022801"/>
    </source>
</evidence>
<comment type="similarity">
    <text evidence="1">Belongs to the peptidase S1C family.</text>
</comment>
<protein>
    <submittedName>
        <fullName evidence="5">Peptidase S1 and S6 chymotrypsin/Hap</fullName>
    </submittedName>
</protein>
<dbReference type="PROSITE" id="PS51257">
    <property type="entry name" value="PROKAR_LIPOPROTEIN"/>
    <property type="match status" value="1"/>
</dbReference>
<evidence type="ECO:0000256" key="4">
    <source>
        <dbReference type="SAM" id="SignalP"/>
    </source>
</evidence>
<dbReference type="SUPFAM" id="SSF50494">
    <property type="entry name" value="Trypsin-like serine proteases"/>
    <property type="match status" value="1"/>
</dbReference>
<keyword evidence="4" id="KW-0732">Signal</keyword>
<dbReference type="RefSeq" id="WP_014258842.1">
    <property type="nucleotide sequence ID" value="NC_016629.1"/>
</dbReference>
<evidence type="ECO:0000313" key="5">
    <source>
        <dbReference type="EMBL" id="EGJ49004.1"/>
    </source>
</evidence>
<keyword evidence="2" id="KW-0645">Protease</keyword>
<evidence type="ECO:0000313" key="6">
    <source>
        <dbReference type="Proteomes" id="UP000007844"/>
    </source>
</evidence>
<dbReference type="Gene3D" id="2.40.10.10">
    <property type="entry name" value="Trypsin-like serine proteases"/>
    <property type="match status" value="2"/>
</dbReference>
<feature type="signal peptide" evidence="4">
    <location>
        <begin position="1"/>
        <end position="21"/>
    </location>
</feature>
<dbReference type="STRING" id="690850.Desaf_0652"/>
<gene>
    <name evidence="5" type="ORF">Desaf_0652</name>
</gene>
<sequence precursor="true">MRKSILLIIVLTGLAVLAACAAGMRQPKTQADLGEYKFVILHEAGDLGSELGSTFSGLGFDIRQASAPEDKAQTLVLSLQHITASGKTRAKVRLYELASGREIYVGQASTEGEAYPESVLKAARAALLGFYEQYKAPSPDMGLLVAEKVVGSIKPAPLEDSAPAVTVSSDADKDAQGLERMTRNEQELKKYFEERGKDLAEVEGIWANQKLGYSLAIFLDKQEGKREFAGMYLKGGDKNFKTGDVVLDIAAMAGQAYPALFRGPSGSEFKGSFSLKSGELVGMFKDSEGKELKMAFVREYPASAQPTKPKPSLGSTVGSGFLLSNMGLIATNHHVIRNAVDVSVSFPALGKRFEAEILMKDERNDLAILRLRGAEEFLGKLGPLPYHLARPNEVKLGQDIVTMGFPLGSELGESHKITTGVVSSLNGVRGEPGRMQISNSIQPGNSGGPVFNHKGQVVGVVVGALDDEYYLQKKGFVPQNVNFAVKIGYLHSMVDLIPDAGQCKLRPAKVHAPANLEQLVQDYSPYVVMIRSKTLPKG</sequence>
<dbReference type="GO" id="GO:0004252">
    <property type="term" value="F:serine-type endopeptidase activity"/>
    <property type="evidence" value="ECO:0007669"/>
    <property type="project" value="InterPro"/>
</dbReference>
<proteinExistence type="inferred from homology"/>
<dbReference type="KEGG" id="daf:Desaf_0652"/>
<keyword evidence="6" id="KW-1185">Reference proteome</keyword>
<accession>F3YUQ0</accession>
<dbReference type="PANTHER" id="PTHR43343">
    <property type="entry name" value="PEPTIDASE S12"/>
    <property type="match status" value="1"/>
</dbReference>
<evidence type="ECO:0000256" key="1">
    <source>
        <dbReference type="ARBA" id="ARBA00010541"/>
    </source>
</evidence>
<dbReference type="HOGENOM" id="CLU_505996_0_0_7"/>
<dbReference type="InterPro" id="IPR009003">
    <property type="entry name" value="Peptidase_S1_PA"/>
</dbReference>